<protein>
    <submittedName>
        <fullName evidence="1">Uncharacterized protein</fullName>
    </submittedName>
</protein>
<organism evidence="1">
    <name type="scientific">Enterococcus faecium</name>
    <name type="common">Streptococcus faecium</name>
    <dbReference type="NCBI Taxonomy" id="1352"/>
    <lineage>
        <taxon>Bacteria</taxon>
        <taxon>Bacillati</taxon>
        <taxon>Bacillota</taxon>
        <taxon>Bacilli</taxon>
        <taxon>Lactobacillales</taxon>
        <taxon>Enterococcaceae</taxon>
        <taxon>Enterococcus</taxon>
    </lineage>
</organism>
<dbReference type="AlphaFoldDB" id="A0A6A8NG48"/>
<accession>A0A6A8NG48</accession>
<comment type="caution">
    <text evidence="1">The sequence shown here is derived from an EMBL/GenBank/DDBJ whole genome shotgun (WGS) entry which is preliminary data.</text>
</comment>
<dbReference type="RefSeq" id="WP_154731712.1">
    <property type="nucleotide sequence ID" value="NZ_JACYYY010000002.1"/>
</dbReference>
<reference evidence="1" key="1">
    <citation type="submission" date="2019-10" db="EMBL/GenBank/DDBJ databases">
        <title>Identification of the same linezolid-resistant Tn6246::fexB-poxtA-carrying Enterococcus faecium strain colonizing a hospitalized patient and bovines in different continents.</title>
        <authorList>
            <person name="Tedim A.P."/>
            <person name="Freitas A.R."/>
            <person name="Novais C."/>
            <person name="Duarte B."/>
            <person name="Elghaieb H."/>
            <person name="Abbassi M.S."/>
            <person name="Peixe L."/>
        </authorList>
    </citation>
    <scope>NUCLEOTIDE SEQUENCE</scope>
    <source>
        <strain evidence="1">2FEZ</strain>
    </source>
</reference>
<sequence length="91" mass="10528">MKQIPVIAYDVLAVAESFAPRDHPKDDTFFQHPYLTSYSREEIENALLFLTAKKLIDSEVGYLPNGRFYCLFISVLPDGYEVLENNYFQNS</sequence>
<evidence type="ECO:0000313" key="1">
    <source>
        <dbReference type="EMBL" id="MTD35036.1"/>
    </source>
</evidence>
<proteinExistence type="predicted"/>
<name>A0A6A8NG48_ENTFC</name>
<dbReference type="EMBL" id="WLYP01000002">
    <property type="protein sequence ID" value="MTD35036.1"/>
    <property type="molecule type" value="Genomic_DNA"/>
</dbReference>
<gene>
    <name evidence="1" type="ORF">GKZ95_03955</name>
</gene>